<dbReference type="AlphaFoldDB" id="A0A3D9S6W7"/>
<evidence type="ECO:0000256" key="2">
    <source>
        <dbReference type="ARBA" id="ARBA00022747"/>
    </source>
</evidence>
<dbReference type="GO" id="GO:0009307">
    <property type="term" value="P:DNA restriction-modification system"/>
    <property type="evidence" value="ECO:0007669"/>
    <property type="project" value="UniProtKB-KW"/>
</dbReference>
<dbReference type="InterPro" id="IPR052021">
    <property type="entry name" value="Type-I_RS_S_subunit"/>
</dbReference>
<gene>
    <name evidence="5" type="ORF">A8990_11490</name>
</gene>
<keyword evidence="6" id="KW-1185">Reference proteome</keyword>
<proteinExistence type="inferred from homology"/>
<comment type="similarity">
    <text evidence="1">Belongs to the type-I restriction system S methylase family.</text>
</comment>
<dbReference type="RefSeq" id="WP_116189595.1">
    <property type="nucleotide sequence ID" value="NZ_QTTN01000014.1"/>
</dbReference>
<evidence type="ECO:0000259" key="4">
    <source>
        <dbReference type="Pfam" id="PF01420"/>
    </source>
</evidence>
<dbReference type="PANTHER" id="PTHR30408">
    <property type="entry name" value="TYPE-1 RESTRICTION ENZYME ECOKI SPECIFICITY PROTEIN"/>
    <property type="match status" value="1"/>
</dbReference>
<keyword evidence="3" id="KW-0238">DNA-binding</keyword>
<evidence type="ECO:0000256" key="3">
    <source>
        <dbReference type="ARBA" id="ARBA00023125"/>
    </source>
</evidence>
<dbReference type="OrthoDB" id="9811611at2"/>
<dbReference type="Proteomes" id="UP000256304">
    <property type="component" value="Unassembled WGS sequence"/>
</dbReference>
<name>A0A3D9S6W7_9BACL</name>
<evidence type="ECO:0000256" key="1">
    <source>
        <dbReference type="ARBA" id="ARBA00010923"/>
    </source>
</evidence>
<accession>A0A3D9S6W7</accession>
<dbReference type="Gene3D" id="3.90.220.20">
    <property type="entry name" value="DNA methylase specificity domains"/>
    <property type="match status" value="2"/>
</dbReference>
<dbReference type="PANTHER" id="PTHR30408:SF12">
    <property type="entry name" value="TYPE I RESTRICTION ENZYME MJAVIII SPECIFICITY SUBUNIT"/>
    <property type="match status" value="1"/>
</dbReference>
<evidence type="ECO:0000313" key="6">
    <source>
        <dbReference type="Proteomes" id="UP000256304"/>
    </source>
</evidence>
<protein>
    <submittedName>
        <fullName evidence="5">Type I restriction enzyme S subunit</fullName>
    </submittedName>
</protein>
<feature type="domain" description="Type I restriction modification DNA specificity" evidence="4">
    <location>
        <begin position="46"/>
        <end position="165"/>
    </location>
</feature>
<evidence type="ECO:0000313" key="5">
    <source>
        <dbReference type="EMBL" id="REE84555.1"/>
    </source>
</evidence>
<dbReference type="GO" id="GO:0003677">
    <property type="term" value="F:DNA binding"/>
    <property type="evidence" value="ECO:0007669"/>
    <property type="project" value="UniProtKB-KW"/>
</dbReference>
<dbReference type="InterPro" id="IPR044946">
    <property type="entry name" value="Restrct_endonuc_typeI_TRD_sf"/>
</dbReference>
<feature type="domain" description="Type I restriction modification DNA specificity" evidence="4">
    <location>
        <begin position="246"/>
        <end position="366"/>
    </location>
</feature>
<dbReference type="SUPFAM" id="SSF116734">
    <property type="entry name" value="DNA methylase specificity domain"/>
    <property type="match status" value="2"/>
</dbReference>
<dbReference type="Pfam" id="PF01420">
    <property type="entry name" value="Methylase_S"/>
    <property type="match status" value="2"/>
</dbReference>
<dbReference type="InterPro" id="IPR000055">
    <property type="entry name" value="Restrct_endonuc_typeI_TRD"/>
</dbReference>
<sequence length="380" mass="42988">MAKYRFEEIAYNSTEKKKPVEEDRFTYIGLEHLDPGTLKVTRYGSDVAPTGEKLVMKEGDVLFGKRRAYQKKVAISPFDGIFSAHGMVLRPRENVIDKDFFPLLISSDYFLDAAIKISVGSLSPTINWGDLKILEFELPPLAEQRKLAKALRAINDTIESYRKLLTATEQLVKSHFIEMFGDPITNPLGWQSKPLLETGTCKNGINYTSNESGIKIHCLGVGDFKDLSEIRDTSVLPTITLNSHPSEEYLLQNGDIVFVRSNGNKELVGRCLAVYPEDSSITYSGFCIRYRLVIDSLKIPYLLQVFKSNSVRQNMVGRGANIQNLNQKILSEINIPIPPIELQNQFEDFVQQADKSKFELEQALKELDSTYKRIFSENLG</sequence>
<dbReference type="EMBL" id="QTTN01000014">
    <property type="protein sequence ID" value="REE84555.1"/>
    <property type="molecule type" value="Genomic_DNA"/>
</dbReference>
<keyword evidence="2" id="KW-0680">Restriction system</keyword>
<organism evidence="5 6">
    <name type="scientific">Paenibacillus taihuensis</name>
    <dbReference type="NCBI Taxonomy" id="1156355"/>
    <lineage>
        <taxon>Bacteria</taxon>
        <taxon>Bacillati</taxon>
        <taxon>Bacillota</taxon>
        <taxon>Bacilli</taxon>
        <taxon>Bacillales</taxon>
        <taxon>Paenibacillaceae</taxon>
        <taxon>Paenibacillus</taxon>
    </lineage>
</organism>
<dbReference type="CDD" id="cd17517">
    <property type="entry name" value="RMtype1_S_EcoKI_StySPI-TRD2-CR2_like"/>
    <property type="match status" value="1"/>
</dbReference>
<comment type="caution">
    <text evidence="5">The sequence shown here is derived from an EMBL/GenBank/DDBJ whole genome shotgun (WGS) entry which is preliminary data.</text>
</comment>
<reference evidence="5 6" key="1">
    <citation type="submission" date="2018-08" db="EMBL/GenBank/DDBJ databases">
        <title>Genomic Encyclopedia of Type Strains, Phase III (KMG-III): the genomes of soil and plant-associated and newly described type strains.</title>
        <authorList>
            <person name="Whitman W."/>
        </authorList>
    </citation>
    <scope>NUCLEOTIDE SEQUENCE [LARGE SCALE GENOMIC DNA]</scope>
    <source>
        <strain evidence="5 6">CGMCC 1.10966</strain>
    </source>
</reference>